<name>A0ABS9M1Y2_9BRAD</name>
<feature type="domain" description="Methanolan biosynthesis EpsI" evidence="1">
    <location>
        <begin position="11"/>
        <end position="223"/>
    </location>
</feature>
<evidence type="ECO:0000313" key="2">
    <source>
        <dbReference type="EMBL" id="MCG2673281.1"/>
    </source>
</evidence>
<proteinExistence type="predicted"/>
<comment type="caution">
    <text evidence="2">The sequence shown here is derived from an EMBL/GenBank/DDBJ whole genome shotgun (WGS) entry which is preliminary data.</text>
</comment>
<accession>A0ABS9M1Y2</accession>
<evidence type="ECO:0000313" key="3">
    <source>
        <dbReference type="Proteomes" id="UP001139012"/>
    </source>
</evidence>
<dbReference type="NCBIfam" id="NF045608">
    <property type="entry name" value="EpsI_type_V"/>
    <property type="match status" value="1"/>
</dbReference>
<reference evidence="2" key="1">
    <citation type="submission" date="2022-01" db="EMBL/GenBank/DDBJ databases">
        <title>Genome sequnece data of strain Bradyrhizobium sp. nov.</title>
        <authorList>
            <person name="Zhang J."/>
        </authorList>
    </citation>
    <scope>NUCLEOTIDE SEQUENCE</scope>
    <source>
        <strain evidence="2">WYCCWR 12774</strain>
    </source>
</reference>
<protein>
    <submittedName>
        <fullName evidence="2">EpsI family protein</fullName>
    </submittedName>
</protein>
<sequence length="234" mass="25752">MRLSRIHFVLASVAIVGAAVMANVLAPRELMARTSAAPSLETVIPRQFGTWKIVPEISPVQPVDPEAYVQPDPQSAKVYSQEVGRGYSDGQGHIVMLMVAYGPVQNYRLKAHRPEICYTANGFRVSDKVDAPVSFRNGASPILATRLIAERESRYEPVTYWIRIGNDVSNGVVSYQLSRLKYGLRGLIPDGALIRVSTIGLPREASFQLQDQFIHDLLAAVPPQELKFFTGASS</sequence>
<gene>
    <name evidence="2" type="ORF">L6637_41085</name>
</gene>
<dbReference type="Proteomes" id="UP001139012">
    <property type="component" value="Unassembled WGS sequence"/>
</dbReference>
<dbReference type="Pfam" id="PF11984">
    <property type="entry name" value="DUF3485"/>
    <property type="match status" value="1"/>
</dbReference>
<dbReference type="NCBIfam" id="TIGR02914">
    <property type="entry name" value="EpsI_fam"/>
    <property type="match status" value="1"/>
</dbReference>
<dbReference type="EMBL" id="JAKLUA010000042">
    <property type="protein sequence ID" value="MCG2673281.1"/>
    <property type="molecule type" value="Genomic_DNA"/>
</dbReference>
<keyword evidence="3" id="KW-1185">Reference proteome</keyword>
<dbReference type="InterPro" id="IPR054654">
    <property type="entry name" value="EpsI_type_V_pred"/>
</dbReference>
<dbReference type="InterPro" id="IPR014263">
    <property type="entry name" value="Methanolan_biosynth_EpsI"/>
</dbReference>
<dbReference type="RefSeq" id="WP_237874291.1">
    <property type="nucleotide sequence ID" value="NZ_JAKLUA010000042.1"/>
</dbReference>
<organism evidence="2 3">
    <name type="scientific">Bradyrhizobium zhengyangense</name>
    <dbReference type="NCBI Taxonomy" id="2911009"/>
    <lineage>
        <taxon>Bacteria</taxon>
        <taxon>Pseudomonadati</taxon>
        <taxon>Pseudomonadota</taxon>
        <taxon>Alphaproteobacteria</taxon>
        <taxon>Hyphomicrobiales</taxon>
        <taxon>Nitrobacteraceae</taxon>
        <taxon>Bradyrhizobium</taxon>
    </lineage>
</organism>
<evidence type="ECO:0000259" key="1">
    <source>
        <dbReference type="Pfam" id="PF11984"/>
    </source>
</evidence>